<sequence length="570" mass="63489">MAISPLKAMNGERVVVLIFVLRVLSSLPLALLPHALSLSLLSLFSLVVEIRVDNSPSLFKTRPGASSGIILGAVTLPTVMLSKLIQLSRAVSLQQIEIGELEHMTMQFWAASACSCGVLIFLFIVAWCAANKKNPHFSCSVWDAKFSLSCVILYSAVCCISLATISHTGFNTALKLLWLLCHGFATVKLIQHLLSTFPFCASIGEANLVTSGLVLYFGDMLACTISKVCRLLIPPELVSIRYGIKRSEIGIVIQGVLLGLLIFSAVFKFLIHLWEYFWGANNSESRERKEIWRSLIFLTSLGFIMIAVAPSWMMIVLDFDVHPVPWIFEFIFSEPFKRLSLCIYWLVLIYASVLRFYNISKNSKIERILLRKYYHLLAVLMFLPTLIYQPKFLDLAFGAALAVFLVLEIIRVWRIWPLGQLVHQFMSAFTDHRDSDLIIVSHFSLLLGCALPIWMSSGFNDRPLTPFAGILSLGIGDTMASMVGHKYGVLRWSKTGKKTIEGTAAGITSVLAACSVLLPLLASTGYFLTQPSLSVSAHFDLQKDTGMVTNKSFPTCFHLEAFLKGKKFIY</sequence>
<evidence type="ECO:0000256" key="10">
    <source>
        <dbReference type="SAM" id="Phobius"/>
    </source>
</evidence>
<keyword evidence="6" id="KW-0418">Kinase</keyword>
<gene>
    <name evidence="11" type="ORF">ES288_A03G043600v1</name>
</gene>
<name>A0A5D2H0Y2_GOSDA</name>
<keyword evidence="8 10" id="KW-1133">Transmembrane helix</keyword>
<dbReference type="EC" id="2.7.1.108" evidence="3"/>
<dbReference type="AlphaFoldDB" id="A0A5D2H0Y2"/>
<evidence type="ECO:0000313" key="12">
    <source>
        <dbReference type="Proteomes" id="UP000323506"/>
    </source>
</evidence>
<evidence type="ECO:0000256" key="4">
    <source>
        <dbReference type="ARBA" id="ARBA00022679"/>
    </source>
</evidence>
<dbReference type="GO" id="GO:0043048">
    <property type="term" value="P:dolichyl monophosphate biosynthetic process"/>
    <property type="evidence" value="ECO:0007669"/>
    <property type="project" value="TreeGrafter"/>
</dbReference>
<evidence type="ECO:0000313" key="11">
    <source>
        <dbReference type="EMBL" id="TYH23821.1"/>
    </source>
</evidence>
<feature type="transmembrane region" description="Helical" evidence="10">
    <location>
        <begin position="253"/>
        <end position="274"/>
    </location>
</feature>
<feature type="transmembrane region" description="Helical" evidence="10">
    <location>
        <begin position="106"/>
        <end position="130"/>
    </location>
</feature>
<organism evidence="11 12">
    <name type="scientific">Gossypium darwinii</name>
    <name type="common">Darwin's cotton</name>
    <name type="synonym">Gossypium barbadense var. darwinii</name>
    <dbReference type="NCBI Taxonomy" id="34276"/>
    <lineage>
        <taxon>Eukaryota</taxon>
        <taxon>Viridiplantae</taxon>
        <taxon>Streptophyta</taxon>
        <taxon>Embryophyta</taxon>
        <taxon>Tracheophyta</taxon>
        <taxon>Spermatophyta</taxon>
        <taxon>Magnoliopsida</taxon>
        <taxon>eudicotyledons</taxon>
        <taxon>Gunneridae</taxon>
        <taxon>Pentapetalae</taxon>
        <taxon>rosids</taxon>
        <taxon>malvids</taxon>
        <taxon>Malvales</taxon>
        <taxon>Malvaceae</taxon>
        <taxon>Malvoideae</taxon>
        <taxon>Gossypium</taxon>
    </lineage>
</organism>
<dbReference type="EMBL" id="CM017690">
    <property type="protein sequence ID" value="TYH23821.1"/>
    <property type="molecule type" value="Genomic_DNA"/>
</dbReference>
<keyword evidence="12" id="KW-1185">Reference proteome</keyword>
<keyword evidence="4" id="KW-0808">Transferase</keyword>
<evidence type="ECO:0000256" key="6">
    <source>
        <dbReference type="ARBA" id="ARBA00022777"/>
    </source>
</evidence>
<feature type="transmembrane region" description="Helical" evidence="10">
    <location>
        <begin position="505"/>
        <end position="528"/>
    </location>
</feature>
<feature type="transmembrane region" description="Helical" evidence="10">
    <location>
        <begin position="467"/>
        <end position="484"/>
    </location>
</feature>
<feature type="transmembrane region" description="Helical" evidence="10">
    <location>
        <begin position="336"/>
        <end position="357"/>
    </location>
</feature>
<feature type="transmembrane region" description="Helical" evidence="10">
    <location>
        <begin position="295"/>
        <end position="316"/>
    </location>
</feature>
<feature type="transmembrane region" description="Helical" evidence="10">
    <location>
        <begin position="395"/>
        <end position="416"/>
    </location>
</feature>
<protein>
    <recommendedName>
        <fullName evidence="3">dolichol kinase</fullName>
        <ecNumber evidence="3">2.7.1.108</ecNumber>
    </recommendedName>
</protein>
<dbReference type="InterPro" id="IPR032974">
    <property type="entry name" value="Polypren_kinase"/>
</dbReference>
<evidence type="ECO:0000256" key="5">
    <source>
        <dbReference type="ARBA" id="ARBA00022692"/>
    </source>
</evidence>
<feature type="transmembrane region" description="Helical" evidence="10">
    <location>
        <begin position="437"/>
        <end position="455"/>
    </location>
</feature>
<keyword evidence="9 10" id="KW-0472">Membrane</keyword>
<evidence type="ECO:0000256" key="9">
    <source>
        <dbReference type="ARBA" id="ARBA00023136"/>
    </source>
</evidence>
<evidence type="ECO:0000256" key="7">
    <source>
        <dbReference type="ARBA" id="ARBA00022824"/>
    </source>
</evidence>
<dbReference type="PANTHER" id="PTHR13205">
    <property type="entry name" value="TRANSMEMBRANE PROTEIN 15-RELATED"/>
    <property type="match status" value="1"/>
</dbReference>
<evidence type="ECO:0000256" key="1">
    <source>
        <dbReference type="ARBA" id="ARBA00004477"/>
    </source>
</evidence>
<accession>A0A5D2H0Y2</accession>
<evidence type="ECO:0000256" key="3">
    <source>
        <dbReference type="ARBA" id="ARBA00012132"/>
    </source>
</evidence>
<dbReference type="GO" id="GO:0005789">
    <property type="term" value="C:endoplasmic reticulum membrane"/>
    <property type="evidence" value="ECO:0007669"/>
    <property type="project" value="UniProtKB-SubCell"/>
</dbReference>
<evidence type="ECO:0000256" key="2">
    <source>
        <dbReference type="ARBA" id="ARBA00010794"/>
    </source>
</evidence>
<keyword evidence="7" id="KW-0256">Endoplasmic reticulum</keyword>
<comment type="subcellular location">
    <subcellularLocation>
        <location evidence="1">Endoplasmic reticulum membrane</location>
        <topology evidence="1">Multi-pass membrane protein</topology>
    </subcellularLocation>
</comment>
<comment type="similarity">
    <text evidence="2">Belongs to the polyprenol kinase family.</text>
</comment>
<evidence type="ECO:0000256" key="8">
    <source>
        <dbReference type="ARBA" id="ARBA00022989"/>
    </source>
</evidence>
<feature type="transmembrane region" description="Helical" evidence="10">
    <location>
        <begin position="369"/>
        <end position="389"/>
    </location>
</feature>
<dbReference type="GO" id="GO:0004168">
    <property type="term" value="F:dolichol kinase activity"/>
    <property type="evidence" value="ECO:0007669"/>
    <property type="project" value="UniProtKB-EC"/>
</dbReference>
<keyword evidence="5 10" id="KW-0812">Transmembrane</keyword>
<reference evidence="11 12" key="1">
    <citation type="submission" date="2019-06" db="EMBL/GenBank/DDBJ databases">
        <title>WGS assembly of Gossypium darwinii.</title>
        <authorList>
            <person name="Chen Z.J."/>
            <person name="Sreedasyam A."/>
            <person name="Ando A."/>
            <person name="Song Q."/>
            <person name="De L."/>
            <person name="Hulse-Kemp A."/>
            <person name="Ding M."/>
            <person name="Ye W."/>
            <person name="Kirkbride R."/>
            <person name="Jenkins J."/>
            <person name="Plott C."/>
            <person name="Lovell J."/>
            <person name="Lin Y.-M."/>
            <person name="Vaughn R."/>
            <person name="Liu B."/>
            <person name="Li W."/>
            <person name="Simpson S."/>
            <person name="Scheffler B."/>
            <person name="Saski C."/>
            <person name="Grover C."/>
            <person name="Hu G."/>
            <person name="Conover J."/>
            <person name="Carlson J."/>
            <person name="Shu S."/>
            <person name="Boston L."/>
            <person name="Williams M."/>
            <person name="Peterson D."/>
            <person name="Mcgee K."/>
            <person name="Jones D."/>
            <person name="Wendel J."/>
            <person name="Stelly D."/>
            <person name="Grimwood J."/>
            <person name="Schmutz J."/>
        </authorList>
    </citation>
    <scope>NUCLEOTIDE SEQUENCE [LARGE SCALE GENOMIC DNA]</scope>
    <source>
        <strain evidence="11">1808015.09</strain>
    </source>
</reference>
<feature type="transmembrane region" description="Helical" evidence="10">
    <location>
        <begin position="151"/>
        <end position="170"/>
    </location>
</feature>
<dbReference type="Proteomes" id="UP000323506">
    <property type="component" value="Chromosome A03"/>
</dbReference>
<proteinExistence type="inferred from homology"/>
<dbReference type="PANTHER" id="PTHR13205:SF15">
    <property type="entry name" value="DOLICHOL KINASE"/>
    <property type="match status" value="1"/>
</dbReference>